<dbReference type="AlphaFoldDB" id="M2S1C3"/>
<proteinExistence type="predicted"/>
<protein>
    <submittedName>
        <fullName evidence="1">Uncharacterized protein</fullName>
    </submittedName>
</protein>
<name>M2S1C3_ENTHI</name>
<sequence length="130" mass="14856">MMFAIFVVKLDIGHVIVRKNVIEEEIDLLLEEDVIVEGIVLDHVLALLIQEDIQGHQVDVIDIHHLVQTQGHVLVLLIQDILKDILDIAIVQILVLLFLEVHLLQNVTQAKGRIDQLKMKTSQLKKIQKQ</sequence>
<dbReference type="Proteomes" id="UP000011755">
    <property type="component" value="Unassembled WGS sequence"/>
</dbReference>
<dbReference type="EMBL" id="KB444998">
    <property type="protein sequence ID" value="EMD44612.1"/>
    <property type="molecule type" value="Genomic_DNA"/>
</dbReference>
<dbReference type="VEuPathDB" id="AmoebaDB:EHI5A_052020"/>
<gene>
    <name evidence="1" type="ORF">EHI5A_052020</name>
</gene>
<organism evidence="1 2">
    <name type="scientific">Entamoeba histolytica KU27</name>
    <dbReference type="NCBI Taxonomy" id="885311"/>
    <lineage>
        <taxon>Eukaryota</taxon>
        <taxon>Amoebozoa</taxon>
        <taxon>Evosea</taxon>
        <taxon>Archamoebae</taxon>
        <taxon>Mastigamoebida</taxon>
        <taxon>Entamoebidae</taxon>
        <taxon>Entamoeba</taxon>
    </lineage>
</organism>
<evidence type="ECO:0000313" key="1">
    <source>
        <dbReference type="EMBL" id="EMD44612.1"/>
    </source>
</evidence>
<accession>M2S1C3</accession>
<reference evidence="1 2" key="1">
    <citation type="submission" date="2013-02" db="EMBL/GenBank/DDBJ databases">
        <authorList>
            <person name="Hannick L."/>
            <person name="Zafar N."/>
            <person name="Lorenzi H."/>
            <person name="Ali I.A."/>
            <person name="Petri W.P."/>
            <person name="Caler E."/>
        </authorList>
    </citation>
    <scope>NUCLEOTIDE SEQUENCE [LARGE SCALE GENOMIC DNA]</scope>
    <source>
        <strain evidence="1 2">KU27</strain>
    </source>
</reference>
<evidence type="ECO:0000313" key="2">
    <source>
        <dbReference type="Proteomes" id="UP000011755"/>
    </source>
</evidence>